<evidence type="ECO:0008006" key="3">
    <source>
        <dbReference type="Google" id="ProtNLM"/>
    </source>
</evidence>
<keyword evidence="2" id="KW-1185">Reference proteome</keyword>
<dbReference type="AlphaFoldDB" id="A0A7X6MAM1"/>
<dbReference type="EMBL" id="JAAXPG010000007">
    <property type="protein sequence ID" value="NKY97848.1"/>
    <property type="molecule type" value="Genomic_DNA"/>
</dbReference>
<evidence type="ECO:0000313" key="2">
    <source>
        <dbReference type="Proteomes" id="UP000553209"/>
    </source>
</evidence>
<comment type="caution">
    <text evidence="1">The sequence shown here is derived from an EMBL/GenBank/DDBJ whole genome shotgun (WGS) entry which is preliminary data.</text>
</comment>
<dbReference type="Proteomes" id="UP000553209">
    <property type="component" value="Unassembled WGS sequence"/>
</dbReference>
<protein>
    <recommendedName>
        <fullName evidence="3">Minor tail protein</fullName>
    </recommendedName>
</protein>
<evidence type="ECO:0000313" key="1">
    <source>
        <dbReference type="EMBL" id="NKY97848.1"/>
    </source>
</evidence>
<dbReference type="RefSeq" id="WP_061079733.1">
    <property type="nucleotide sequence ID" value="NZ_JAAXPG010000007.1"/>
</dbReference>
<sequence length="380" mass="40952">MSATYTYYVADLLSGEIIGDLPLTGVGFTRVLNAPGTFRGSLPTRDPAVRALAPRRLTEPGRTALYVDRDGVLVWGGIVWTTRYAAADGMLEVSAADFLSYFEHRFVLPHPLSPGVPIAEQPPVRFPAGGGEGVDQLSIAETLIGLAQRPPSADLGIRVRRSGTAPHVPRTATYQPFDLKPVLEALSDLSDAADGFDFVSDVRYVRGVPERSVLFGSPQLGRTGTAHLWEYGAGLVDFVWPVDAADAATRVFARGAGNGAEQLIEYAAAAAPGPRPLPLLESAVAALDISDRSLLRALAEQRRHNLEHPVTLPELTVRADRPPYLGTYRVGDPARVIIDDPFFSGPVDVTTRIVEYEVSPGDDAEEELIRLTVIPVEETP</sequence>
<name>A0A7X6MAM1_9ACTN</name>
<accession>A0A7X6MAM1</accession>
<reference evidence="1 2" key="1">
    <citation type="submission" date="2020-04" db="EMBL/GenBank/DDBJ databases">
        <title>MicrobeNet Type strains.</title>
        <authorList>
            <person name="Nicholson A.C."/>
        </authorList>
    </citation>
    <scope>NUCLEOTIDE SEQUENCE [LARGE SCALE GENOMIC DNA]</scope>
    <source>
        <strain evidence="1 2">ATCC 23612</strain>
    </source>
</reference>
<proteinExistence type="predicted"/>
<organism evidence="1 2">
    <name type="scientific">Nocardiopsis alborubida</name>
    <dbReference type="NCBI Taxonomy" id="146802"/>
    <lineage>
        <taxon>Bacteria</taxon>
        <taxon>Bacillati</taxon>
        <taxon>Actinomycetota</taxon>
        <taxon>Actinomycetes</taxon>
        <taxon>Streptosporangiales</taxon>
        <taxon>Nocardiopsidaceae</taxon>
        <taxon>Nocardiopsis</taxon>
    </lineage>
</organism>
<gene>
    <name evidence="1" type="ORF">HGB44_09260</name>
</gene>